<dbReference type="Proteomes" id="UP000269793">
    <property type="component" value="Chromosome II"/>
</dbReference>
<feature type="region of interest" description="Disordered" evidence="7">
    <location>
        <begin position="150"/>
        <end position="216"/>
    </location>
</feature>
<dbReference type="OrthoDB" id="1746530at2759"/>
<evidence type="ECO:0000256" key="1">
    <source>
        <dbReference type="ARBA" id="ARBA00004123"/>
    </source>
</evidence>
<evidence type="ECO:0000313" key="9">
    <source>
        <dbReference type="EMBL" id="AYO42243.1"/>
    </source>
</evidence>
<dbReference type="GO" id="GO:0005666">
    <property type="term" value="C:RNA polymerase III complex"/>
    <property type="evidence" value="ECO:0007669"/>
    <property type="project" value="InterPro"/>
</dbReference>
<dbReference type="GO" id="GO:0006384">
    <property type="term" value="P:transcription initiation at RNA polymerase III promoter"/>
    <property type="evidence" value="ECO:0007669"/>
    <property type="project" value="InterPro"/>
</dbReference>
<keyword evidence="4 9" id="KW-0240">DNA-directed RNA polymerase</keyword>
<proteinExistence type="inferred from homology"/>
<evidence type="ECO:0000256" key="3">
    <source>
        <dbReference type="ARBA" id="ARBA00016672"/>
    </source>
</evidence>
<name>A0A3G2S2G0_MALR7</name>
<keyword evidence="10" id="KW-1185">Reference proteome</keyword>
<evidence type="ECO:0000256" key="7">
    <source>
        <dbReference type="SAM" id="MobiDB-lite"/>
    </source>
</evidence>
<protein>
    <recommendedName>
        <fullName evidence="3">DNA-directed RNA polymerase III subunit RPC9</fullName>
    </recommendedName>
</protein>
<dbReference type="Pfam" id="PF03874">
    <property type="entry name" value="RNA_pol_Rpb4"/>
    <property type="match status" value="1"/>
</dbReference>
<dbReference type="InterPro" id="IPR010997">
    <property type="entry name" value="HRDC-like_sf"/>
</dbReference>
<evidence type="ECO:0000259" key="8">
    <source>
        <dbReference type="SMART" id="SM00657"/>
    </source>
</evidence>
<accession>A0A3G2S2G0</accession>
<comment type="subcellular location">
    <subcellularLocation>
        <location evidence="1">Nucleus</location>
    </subcellularLocation>
</comment>
<evidence type="ECO:0000313" key="10">
    <source>
        <dbReference type="Proteomes" id="UP000269793"/>
    </source>
</evidence>
<feature type="compositionally biased region" description="Basic and acidic residues" evidence="7">
    <location>
        <begin position="191"/>
        <end position="208"/>
    </location>
</feature>
<dbReference type="AlphaFoldDB" id="A0A3G2S2G0"/>
<evidence type="ECO:0000256" key="2">
    <source>
        <dbReference type="ARBA" id="ARBA00006898"/>
    </source>
</evidence>
<evidence type="ECO:0000256" key="4">
    <source>
        <dbReference type="ARBA" id="ARBA00022478"/>
    </source>
</evidence>
<evidence type="ECO:0000256" key="5">
    <source>
        <dbReference type="ARBA" id="ARBA00023163"/>
    </source>
</evidence>
<dbReference type="VEuPathDB" id="FungiDB:DNF11_1293"/>
<dbReference type="PANTHER" id="PTHR15561:SF0">
    <property type="entry name" value="DNA-DIRECTED RNA POLYMERASE III SUBUNIT RPC9"/>
    <property type="match status" value="1"/>
</dbReference>
<dbReference type="Gene3D" id="1.20.1250.40">
    <property type="match status" value="1"/>
</dbReference>
<dbReference type="STRING" id="425264.A0A3G2S2G0"/>
<dbReference type="PANTHER" id="PTHR15561">
    <property type="entry name" value="CALCITONIN GENE-RELATED PEPTIDE-RECEPTOR COMPONENT PROTEIN"/>
    <property type="match status" value="1"/>
</dbReference>
<dbReference type="GO" id="GO:0000166">
    <property type="term" value="F:nucleotide binding"/>
    <property type="evidence" value="ECO:0007669"/>
    <property type="project" value="InterPro"/>
</dbReference>
<dbReference type="EMBL" id="CP033149">
    <property type="protein sequence ID" value="AYO42243.1"/>
    <property type="molecule type" value="Genomic_DNA"/>
</dbReference>
<sequence>MRVIKVRAALLSDFEVLQLLRDSEAEQRNEARTRKEQQVSDTDIASNFRTMQFEAITSLSQPFRACSLQTAEHIRAFLDDLQKRGYVIPDERILADEPGLTKTERLQLVNHAPSSVVELHTLVEELGQRMNDDQINDIIQCVTAHLPIPDASNTDPHTMPMEHPPPMMQDNSMTQATDMPDADMDEEDAFPEEHFEHEEPGANMDHDAGGGYDADD</sequence>
<evidence type="ECO:0000256" key="6">
    <source>
        <dbReference type="ARBA" id="ARBA00023242"/>
    </source>
</evidence>
<keyword evidence="5" id="KW-0804">Transcription</keyword>
<dbReference type="SUPFAM" id="SSF47819">
    <property type="entry name" value="HRDC-like"/>
    <property type="match status" value="1"/>
</dbReference>
<feature type="domain" description="RNA polymerase Rpb4/RPC9 core" evidence="8">
    <location>
        <begin position="1"/>
        <end position="149"/>
    </location>
</feature>
<dbReference type="InterPro" id="IPR038846">
    <property type="entry name" value="RPC9"/>
</dbReference>
<comment type="similarity">
    <text evidence="2">Belongs to the eukaryotic RPC9 RNA polymerase subunit family.</text>
</comment>
<dbReference type="InterPro" id="IPR005574">
    <property type="entry name" value="Rpb4/RPC9"/>
</dbReference>
<dbReference type="InterPro" id="IPR038324">
    <property type="entry name" value="Rpb4/RPC9_sf"/>
</dbReference>
<gene>
    <name evidence="9" type="primary">CRCP</name>
    <name evidence="9" type="ORF">DNF11_1293</name>
</gene>
<dbReference type="SMART" id="SM00657">
    <property type="entry name" value="RPOL4c"/>
    <property type="match status" value="1"/>
</dbReference>
<dbReference type="InterPro" id="IPR006590">
    <property type="entry name" value="RNA_pol_Rpb4/RPC9_core"/>
</dbReference>
<reference evidence="9 10" key="1">
    <citation type="submission" date="2018-10" db="EMBL/GenBank/DDBJ databases">
        <title>Complete genome sequence of Malassezia restricta CBS 7877.</title>
        <authorList>
            <person name="Morand S.C."/>
            <person name="Bertignac M."/>
            <person name="Iltis A."/>
            <person name="Kolder I."/>
            <person name="Pirovano W."/>
            <person name="Jourdain R."/>
            <person name="Clavaud C."/>
        </authorList>
    </citation>
    <scope>NUCLEOTIDE SEQUENCE [LARGE SCALE GENOMIC DNA]</scope>
    <source>
        <strain evidence="9 10">CBS 7877</strain>
    </source>
</reference>
<organism evidence="9 10">
    <name type="scientific">Malassezia restricta (strain ATCC 96810 / NBRC 103918 / CBS 7877)</name>
    <name type="common">Seborrheic dermatitis infection agent</name>
    <dbReference type="NCBI Taxonomy" id="425264"/>
    <lineage>
        <taxon>Eukaryota</taxon>
        <taxon>Fungi</taxon>
        <taxon>Dikarya</taxon>
        <taxon>Basidiomycota</taxon>
        <taxon>Ustilaginomycotina</taxon>
        <taxon>Malasseziomycetes</taxon>
        <taxon>Malasseziales</taxon>
        <taxon>Malasseziaceae</taxon>
        <taxon>Malassezia</taxon>
    </lineage>
</organism>
<feature type="compositionally biased region" description="Acidic residues" evidence="7">
    <location>
        <begin position="180"/>
        <end position="190"/>
    </location>
</feature>
<keyword evidence="6" id="KW-0539">Nucleus</keyword>